<accession>A0A1L3NLP7</accession>
<feature type="domain" description="PRD" evidence="2">
    <location>
        <begin position="178"/>
        <end position="285"/>
    </location>
</feature>
<dbReference type="Gene3D" id="1.20.58.1950">
    <property type="match status" value="1"/>
</dbReference>
<dbReference type="PANTHER" id="PTHR30185:SF16">
    <property type="entry name" value="PROTEIN GLCT"/>
    <property type="match status" value="1"/>
</dbReference>
<feature type="domain" description="PRD" evidence="2">
    <location>
        <begin position="73"/>
        <end position="177"/>
    </location>
</feature>
<sequence>MNGLQDNCYQVIKVFNNNVLLVHESKEEKILFSKGIGFGKHPGDSIPFDIKIDKIFTMQNKNNFNNFKFLMSNVDSDIIGLCEEVISMISDELNEPLNEKIHVSLTDHISYTIKRLIENNSIENPFLVETETLYKKEFAIAKKAVRMLEDRLNLVIPDEEAGFITLHIHSARNEGKLSNTIKYAFLSNTIIEFLEDELNIEINKSSLDYARFLTHIRFAIERILNNTPIKNELLTAIKSQYKISYKLAKKVSKIIEDELSVNVSKEEIAYIAIHIEKFRSSSTKN</sequence>
<dbReference type="InterPro" id="IPR036634">
    <property type="entry name" value="PRD_sf"/>
</dbReference>
<dbReference type="Pfam" id="PF03123">
    <property type="entry name" value="CAT_RBD"/>
    <property type="match status" value="1"/>
</dbReference>
<dbReference type="Gene3D" id="2.30.24.10">
    <property type="entry name" value="CAT RNA-binding domain"/>
    <property type="match status" value="1"/>
</dbReference>
<evidence type="ECO:0000313" key="3">
    <source>
        <dbReference type="EMBL" id="APH17065.1"/>
    </source>
</evidence>
<protein>
    <submittedName>
        <fullName evidence="3">CAT RNA binding domain protein</fullName>
    </submittedName>
</protein>
<keyword evidence="1" id="KW-0677">Repeat</keyword>
<dbReference type="Gene3D" id="1.20.890.100">
    <property type="match status" value="1"/>
</dbReference>
<dbReference type="eggNOG" id="COG3711">
    <property type="taxonomic scope" value="Bacteria"/>
</dbReference>
<dbReference type="Proteomes" id="UP000182204">
    <property type="component" value="Chromosome"/>
</dbReference>
<dbReference type="SMART" id="SM01061">
    <property type="entry name" value="CAT_RBD"/>
    <property type="match status" value="1"/>
</dbReference>
<dbReference type="InterPro" id="IPR011608">
    <property type="entry name" value="PRD"/>
</dbReference>
<dbReference type="InterPro" id="IPR050661">
    <property type="entry name" value="BglG_antiterminators"/>
</dbReference>
<evidence type="ECO:0000259" key="2">
    <source>
        <dbReference type="PROSITE" id="PS51372"/>
    </source>
</evidence>
<dbReference type="STRING" id="413999.CBO2836"/>
<dbReference type="RefSeq" id="WP_072586470.1">
    <property type="nucleotide sequence ID" value="NZ_CP013243.1"/>
</dbReference>
<dbReference type="SUPFAM" id="SSF63520">
    <property type="entry name" value="PTS-regulatory domain, PRD"/>
    <property type="match status" value="2"/>
</dbReference>
<dbReference type="Gene3D" id="1.10.1790.10">
    <property type="entry name" value="PRD domain"/>
    <property type="match status" value="1"/>
</dbReference>
<gene>
    <name evidence="3" type="ORF">NPD5_3098</name>
</gene>
<reference evidence="3 4" key="1">
    <citation type="submission" date="2015-11" db="EMBL/GenBank/DDBJ databases">
        <authorList>
            <person name="Hill K.K."/>
            <person name="Shirey T.B."/>
            <person name="Raphael B."/>
            <person name="Daligault H.E."/>
            <person name="Davenport K.W."/>
            <person name="Bruce D.C."/>
            <person name="Foley B.T."/>
            <person name="Johnson S.L."/>
        </authorList>
    </citation>
    <scope>NUCLEOTIDE SEQUENCE [LARGE SCALE GENOMIC DNA]</scope>
    <source>
        <strain evidence="3 4">CDC_1632</strain>
    </source>
</reference>
<organism evidence="3 4">
    <name type="scientific">Clostridium sporogenes</name>
    <dbReference type="NCBI Taxonomy" id="1509"/>
    <lineage>
        <taxon>Bacteria</taxon>
        <taxon>Bacillati</taxon>
        <taxon>Bacillota</taxon>
        <taxon>Clostridia</taxon>
        <taxon>Eubacteriales</taxon>
        <taxon>Clostridiaceae</taxon>
        <taxon>Clostridium</taxon>
    </lineage>
</organism>
<evidence type="ECO:0000313" key="4">
    <source>
        <dbReference type="Proteomes" id="UP000182204"/>
    </source>
</evidence>
<dbReference type="GO" id="GO:0003723">
    <property type="term" value="F:RNA binding"/>
    <property type="evidence" value="ECO:0007669"/>
    <property type="project" value="InterPro"/>
</dbReference>
<evidence type="ECO:0000256" key="1">
    <source>
        <dbReference type="ARBA" id="ARBA00022737"/>
    </source>
</evidence>
<dbReference type="Pfam" id="PF00874">
    <property type="entry name" value="PRD"/>
    <property type="match status" value="2"/>
</dbReference>
<dbReference type="PANTHER" id="PTHR30185">
    <property type="entry name" value="CRYPTIC BETA-GLUCOSIDE BGL OPERON ANTITERMINATOR"/>
    <property type="match status" value="1"/>
</dbReference>
<dbReference type="NCBIfam" id="NF047357">
    <property type="entry name" value="antiterm_GlcT"/>
    <property type="match status" value="1"/>
</dbReference>
<proteinExistence type="predicted"/>
<name>A0A1L3NLP7_CLOSG</name>
<dbReference type="PROSITE" id="PS51372">
    <property type="entry name" value="PRD_2"/>
    <property type="match status" value="2"/>
</dbReference>
<dbReference type="InterPro" id="IPR004341">
    <property type="entry name" value="CAT_RNA-bd_dom"/>
</dbReference>
<dbReference type="AlphaFoldDB" id="A0A1L3NLP7"/>
<dbReference type="EMBL" id="CP013243">
    <property type="protein sequence ID" value="APH17065.1"/>
    <property type="molecule type" value="Genomic_DNA"/>
</dbReference>
<dbReference type="InterPro" id="IPR036650">
    <property type="entry name" value="CAT_RNA-bd_dom_sf"/>
</dbReference>
<dbReference type="GO" id="GO:0006355">
    <property type="term" value="P:regulation of DNA-templated transcription"/>
    <property type="evidence" value="ECO:0007669"/>
    <property type="project" value="InterPro"/>
</dbReference>
<dbReference type="SUPFAM" id="SSF50151">
    <property type="entry name" value="SacY-like RNA-binding domain"/>
    <property type="match status" value="1"/>
</dbReference>